<keyword evidence="3" id="KW-0732">Signal</keyword>
<proteinExistence type="predicted"/>
<dbReference type="PANTHER" id="PTHR46093">
    <property type="entry name" value="ACYL-COA-BINDING DOMAIN-CONTAINING PROTEIN 5"/>
    <property type="match status" value="1"/>
</dbReference>
<organism evidence="4 5">
    <name type="scientific">Ambispora gerdemannii</name>
    <dbReference type="NCBI Taxonomy" id="144530"/>
    <lineage>
        <taxon>Eukaryota</taxon>
        <taxon>Fungi</taxon>
        <taxon>Fungi incertae sedis</taxon>
        <taxon>Mucoromycota</taxon>
        <taxon>Glomeromycotina</taxon>
        <taxon>Glomeromycetes</taxon>
        <taxon>Archaeosporales</taxon>
        <taxon>Ambisporaceae</taxon>
        <taxon>Ambispora</taxon>
    </lineage>
</organism>
<sequence length="316" mass="35412">MFLFPLICSCLIFSISNAQSSYPPNNLTASERGTLVDNKIIFFDSADFQLTHAFSLDLSVSWNISAPAFTNLEDLRAPTFRYTAFSAFKRDSRTLIYAFGGLNPSKDDDWSQGTFIDDFYEIDITSHPILISKLPITSEGTPGARCFFTSVFDDKGKLYIWGGETRATTDKAMYIFDTSKSKWSRVFPSSAPEQRSGYSVTFKDNKLYFIGGIFANKPDQKCVDIREILIYDTLDTNNPWTTQSATNNTYISDRYVHSAILAPDKQAIILYGGSLSGYSGVPRDYLLALDLQTFKFSVPVTQNEPKIDDVSDHPTA</sequence>
<name>A0A9N8V093_9GLOM</name>
<accession>A0A9N8V093</accession>
<dbReference type="OrthoDB" id="432528at2759"/>
<dbReference type="EMBL" id="CAJVPL010000009">
    <property type="protein sequence ID" value="CAG8433675.1"/>
    <property type="molecule type" value="Genomic_DNA"/>
</dbReference>
<feature type="non-terminal residue" evidence="4">
    <location>
        <position position="1"/>
    </location>
</feature>
<feature type="chain" id="PRO_5040111615" evidence="3">
    <location>
        <begin position="19"/>
        <end position="316"/>
    </location>
</feature>
<dbReference type="SUPFAM" id="SSF117281">
    <property type="entry name" value="Kelch motif"/>
    <property type="match status" value="1"/>
</dbReference>
<reference evidence="4" key="1">
    <citation type="submission" date="2021-06" db="EMBL/GenBank/DDBJ databases">
        <authorList>
            <person name="Kallberg Y."/>
            <person name="Tangrot J."/>
            <person name="Rosling A."/>
        </authorList>
    </citation>
    <scope>NUCLEOTIDE SEQUENCE</scope>
    <source>
        <strain evidence="4">MT106</strain>
    </source>
</reference>
<evidence type="ECO:0000256" key="3">
    <source>
        <dbReference type="SAM" id="SignalP"/>
    </source>
</evidence>
<gene>
    <name evidence="4" type="ORF">AGERDE_LOCUS197</name>
</gene>
<evidence type="ECO:0000256" key="2">
    <source>
        <dbReference type="ARBA" id="ARBA00022737"/>
    </source>
</evidence>
<feature type="signal peptide" evidence="3">
    <location>
        <begin position="1"/>
        <end position="18"/>
    </location>
</feature>
<keyword evidence="1" id="KW-0880">Kelch repeat</keyword>
<evidence type="ECO:0000256" key="1">
    <source>
        <dbReference type="ARBA" id="ARBA00022441"/>
    </source>
</evidence>
<dbReference type="AlphaFoldDB" id="A0A9N8V093"/>
<comment type="caution">
    <text evidence="4">The sequence shown here is derived from an EMBL/GenBank/DDBJ whole genome shotgun (WGS) entry which is preliminary data.</text>
</comment>
<evidence type="ECO:0000313" key="4">
    <source>
        <dbReference type="EMBL" id="CAG8433675.1"/>
    </source>
</evidence>
<evidence type="ECO:0000313" key="5">
    <source>
        <dbReference type="Proteomes" id="UP000789831"/>
    </source>
</evidence>
<dbReference type="Gene3D" id="2.120.10.80">
    <property type="entry name" value="Kelch-type beta propeller"/>
    <property type="match status" value="1"/>
</dbReference>
<dbReference type="PANTHER" id="PTHR46093:SF18">
    <property type="entry name" value="FIBRONECTIN TYPE-III DOMAIN-CONTAINING PROTEIN"/>
    <property type="match status" value="1"/>
</dbReference>
<keyword evidence="5" id="KW-1185">Reference proteome</keyword>
<keyword evidence="2" id="KW-0677">Repeat</keyword>
<dbReference type="Pfam" id="PF24681">
    <property type="entry name" value="Kelch_KLHDC2_KLHL20_DRC7"/>
    <property type="match status" value="1"/>
</dbReference>
<dbReference type="Proteomes" id="UP000789831">
    <property type="component" value="Unassembled WGS sequence"/>
</dbReference>
<protein>
    <submittedName>
        <fullName evidence="4">11259_t:CDS:1</fullName>
    </submittedName>
</protein>
<dbReference type="InterPro" id="IPR015915">
    <property type="entry name" value="Kelch-typ_b-propeller"/>
</dbReference>